<accession>A0AAN8FLJ4</accession>
<dbReference type="GO" id="GO:0070192">
    <property type="term" value="P:chromosome organization involved in meiotic cell cycle"/>
    <property type="evidence" value="ECO:0007669"/>
    <property type="project" value="TreeGrafter"/>
</dbReference>
<dbReference type="InterPro" id="IPR027417">
    <property type="entry name" value="P-loop_NTPase"/>
</dbReference>
<feature type="domain" description="Rad51-like C-terminal" evidence="1">
    <location>
        <begin position="63"/>
        <end position="117"/>
    </location>
</feature>
<gene>
    <name evidence="2" type="ORF">GCK32_011758</name>
</gene>
<dbReference type="InterPro" id="IPR013632">
    <property type="entry name" value="Rad51_C"/>
</dbReference>
<sequence length="117" mass="13471">MGSFLSAELWFLLNGIDDNYTGMHVDTKGTHRPERLLPMAERQSVFSYEKELSKNNFRDTLFRFNMDIEWKHVLENIAVARCYNSDEKVAQLTYAAAIMVQSRYALLTADGAIGVFR</sequence>
<protein>
    <recommendedName>
        <fullName evidence="1">Rad51-like C-terminal domain-containing protein</fullName>
    </recommendedName>
</protein>
<dbReference type="GO" id="GO:0003690">
    <property type="term" value="F:double-stranded DNA binding"/>
    <property type="evidence" value="ECO:0007669"/>
    <property type="project" value="TreeGrafter"/>
</dbReference>
<dbReference type="GO" id="GO:0000730">
    <property type="term" value="P:DNA recombinase assembly"/>
    <property type="evidence" value="ECO:0007669"/>
    <property type="project" value="TreeGrafter"/>
</dbReference>
<dbReference type="Gene3D" id="3.40.50.300">
    <property type="entry name" value="P-loop containing nucleotide triphosphate hydrolases"/>
    <property type="match status" value="1"/>
</dbReference>
<dbReference type="PANTHER" id="PTHR22942">
    <property type="entry name" value="RECA/RAD51/RADA DNA STRAND-PAIRING FAMILY MEMBER"/>
    <property type="match status" value="1"/>
</dbReference>
<dbReference type="PANTHER" id="PTHR22942:SF39">
    <property type="entry name" value="DNA REPAIR PROTEIN RAD51 HOMOLOG 1"/>
    <property type="match status" value="1"/>
</dbReference>
<dbReference type="GO" id="GO:0007131">
    <property type="term" value="P:reciprocal meiotic recombination"/>
    <property type="evidence" value="ECO:0007669"/>
    <property type="project" value="TreeGrafter"/>
</dbReference>
<reference evidence="2 3" key="1">
    <citation type="submission" date="2019-10" db="EMBL/GenBank/DDBJ databases">
        <title>Assembly and Annotation for the nematode Trichostrongylus colubriformis.</title>
        <authorList>
            <person name="Martin J."/>
        </authorList>
    </citation>
    <scope>NUCLEOTIDE SEQUENCE [LARGE SCALE GENOMIC DNA]</scope>
    <source>
        <strain evidence="2">G859</strain>
        <tissue evidence="2">Whole worm</tissue>
    </source>
</reference>
<name>A0AAN8FLJ4_TRICO</name>
<dbReference type="EMBL" id="WIXE01023551">
    <property type="protein sequence ID" value="KAK5966383.1"/>
    <property type="molecule type" value="Genomic_DNA"/>
</dbReference>
<keyword evidence="3" id="KW-1185">Reference proteome</keyword>
<evidence type="ECO:0000313" key="3">
    <source>
        <dbReference type="Proteomes" id="UP001331761"/>
    </source>
</evidence>
<dbReference type="AlphaFoldDB" id="A0AAN8FLJ4"/>
<dbReference type="GO" id="GO:0042148">
    <property type="term" value="P:DNA strand invasion"/>
    <property type="evidence" value="ECO:0007669"/>
    <property type="project" value="TreeGrafter"/>
</dbReference>
<organism evidence="2 3">
    <name type="scientific">Trichostrongylus colubriformis</name>
    <name type="common">Black scour worm</name>
    <dbReference type="NCBI Taxonomy" id="6319"/>
    <lineage>
        <taxon>Eukaryota</taxon>
        <taxon>Metazoa</taxon>
        <taxon>Ecdysozoa</taxon>
        <taxon>Nematoda</taxon>
        <taxon>Chromadorea</taxon>
        <taxon>Rhabditida</taxon>
        <taxon>Rhabditina</taxon>
        <taxon>Rhabditomorpha</taxon>
        <taxon>Strongyloidea</taxon>
        <taxon>Trichostrongylidae</taxon>
        <taxon>Trichostrongylus</taxon>
    </lineage>
</organism>
<comment type="caution">
    <text evidence="2">The sequence shown here is derived from an EMBL/GenBank/DDBJ whole genome shotgun (WGS) entry which is preliminary data.</text>
</comment>
<dbReference type="GO" id="GO:0006312">
    <property type="term" value="P:mitotic recombination"/>
    <property type="evidence" value="ECO:0007669"/>
    <property type="project" value="TreeGrafter"/>
</dbReference>
<evidence type="ECO:0000313" key="2">
    <source>
        <dbReference type="EMBL" id="KAK5966383.1"/>
    </source>
</evidence>
<dbReference type="GO" id="GO:0000150">
    <property type="term" value="F:DNA strand exchange activity"/>
    <property type="evidence" value="ECO:0007669"/>
    <property type="project" value="TreeGrafter"/>
</dbReference>
<dbReference type="Proteomes" id="UP001331761">
    <property type="component" value="Unassembled WGS sequence"/>
</dbReference>
<dbReference type="GO" id="GO:0008094">
    <property type="term" value="F:ATP-dependent activity, acting on DNA"/>
    <property type="evidence" value="ECO:0007669"/>
    <property type="project" value="TreeGrafter"/>
</dbReference>
<dbReference type="GO" id="GO:0003697">
    <property type="term" value="F:single-stranded DNA binding"/>
    <property type="evidence" value="ECO:0007669"/>
    <property type="project" value="TreeGrafter"/>
</dbReference>
<evidence type="ECO:0000259" key="1">
    <source>
        <dbReference type="Pfam" id="PF08423"/>
    </source>
</evidence>
<proteinExistence type="predicted"/>
<dbReference type="Pfam" id="PF08423">
    <property type="entry name" value="Rad51"/>
    <property type="match status" value="1"/>
</dbReference>
<dbReference type="GO" id="GO:0000794">
    <property type="term" value="C:condensed nuclear chromosome"/>
    <property type="evidence" value="ECO:0007669"/>
    <property type="project" value="TreeGrafter"/>
</dbReference>